<feature type="non-terminal residue" evidence="1">
    <location>
        <position position="1"/>
    </location>
</feature>
<dbReference type="OrthoDB" id="6932368at2759"/>
<name>A0A7T8JWE2_CALRO</name>
<sequence>TPRSKFLRTYIIGSIQEALLRLLLNFAVCHPKRRKYAVRLSIPFSRRELYVPLAHRGQHLCTLMVGDYRALNAKTIPDKYPLPHMNDIATRLHGSKIFSKVDLCQAYYNTTLHE</sequence>
<dbReference type="AlphaFoldDB" id="A0A7T8JWE2"/>
<dbReference type="SUPFAM" id="SSF56672">
    <property type="entry name" value="DNA/RNA polymerases"/>
    <property type="match status" value="1"/>
</dbReference>
<dbReference type="PANTHER" id="PTHR24559">
    <property type="entry name" value="TRANSPOSON TY3-I GAG-POL POLYPROTEIN"/>
    <property type="match status" value="1"/>
</dbReference>
<dbReference type="InterPro" id="IPR043128">
    <property type="entry name" value="Rev_trsase/Diguanyl_cyclase"/>
</dbReference>
<accession>A0A7T8JWE2</accession>
<dbReference type="GO" id="GO:0071897">
    <property type="term" value="P:DNA biosynthetic process"/>
    <property type="evidence" value="ECO:0007669"/>
    <property type="project" value="UniProtKB-ARBA"/>
</dbReference>
<dbReference type="EMBL" id="CP045901">
    <property type="protein sequence ID" value="QQP37553.1"/>
    <property type="molecule type" value="Genomic_DNA"/>
</dbReference>
<evidence type="ECO:0000313" key="1">
    <source>
        <dbReference type="EMBL" id="QQP37553.1"/>
    </source>
</evidence>
<gene>
    <name evidence="1" type="ORF">FKW44_017849</name>
</gene>
<dbReference type="Proteomes" id="UP000595437">
    <property type="component" value="Chromosome 12"/>
</dbReference>
<proteinExistence type="predicted"/>
<organism evidence="1 2">
    <name type="scientific">Caligus rogercresseyi</name>
    <name type="common">Sea louse</name>
    <dbReference type="NCBI Taxonomy" id="217165"/>
    <lineage>
        <taxon>Eukaryota</taxon>
        <taxon>Metazoa</taxon>
        <taxon>Ecdysozoa</taxon>
        <taxon>Arthropoda</taxon>
        <taxon>Crustacea</taxon>
        <taxon>Multicrustacea</taxon>
        <taxon>Hexanauplia</taxon>
        <taxon>Copepoda</taxon>
        <taxon>Siphonostomatoida</taxon>
        <taxon>Caligidae</taxon>
        <taxon>Caligus</taxon>
    </lineage>
</organism>
<dbReference type="InterPro" id="IPR043502">
    <property type="entry name" value="DNA/RNA_pol_sf"/>
</dbReference>
<protein>
    <submittedName>
        <fullName evidence="1">Uncharacterized protein</fullName>
    </submittedName>
</protein>
<keyword evidence="2" id="KW-1185">Reference proteome</keyword>
<dbReference type="Gene3D" id="3.30.70.270">
    <property type="match status" value="1"/>
</dbReference>
<evidence type="ECO:0000313" key="2">
    <source>
        <dbReference type="Proteomes" id="UP000595437"/>
    </source>
</evidence>
<dbReference type="PANTHER" id="PTHR24559:SF444">
    <property type="entry name" value="REVERSE TRANSCRIPTASE DOMAIN-CONTAINING PROTEIN"/>
    <property type="match status" value="1"/>
</dbReference>
<dbReference type="Gene3D" id="3.10.10.10">
    <property type="entry name" value="HIV Type 1 Reverse Transcriptase, subunit A, domain 1"/>
    <property type="match status" value="1"/>
</dbReference>
<dbReference type="InterPro" id="IPR053134">
    <property type="entry name" value="RNA-dir_DNA_polymerase"/>
</dbReference>
<reference evidence="2" key="1">
    <citation type="submission" date="2021-01" db="EMBL/GenBank/DDBJ databases">
        <title>Caligus Genome Assembly.</title>
        <authorList>
            <person name="Gallardo-Escarate C."/>
        </authorList>
    </citation>
    <scope>NUCLEOTIDE SEQUENCE [LARGE SCALE GENOMIC DNA]</scope>
</reference>